<dbReference type="HOGENOM" id="CLU_201154_0_0_6"/>
<dbReference type="STRING" id="1091494.MEALZ_2588"/>
<name>G4SXA7_META2</name>
<dbReference type="Proteomes" id="UP000008315">
    <property type="component" value="Chromosome"/>
</dbReference>
<keyword evidence="3" id="KW-1185">Reference proteome</keyword>
<evidence type="ECO:0000313" key="2">
    <source>
        <dbReference type="EMBL" id="CCE24263.1"/>
    </source>
</evidence>
<keyword evidence="1" id="KW-0472">Membrane</keyword>
<proteinExistence type="predicted"/>
<evidence type="ECO:0000256" key="1">
    <source>
        <dbReference type="SAM" id="Phobius"/>
    </source>
</evidence>
<dbReference type="PATRIC" id="fig|271065.3.peg.2658"/>
<reference evidence="3" key="1">
    <citation type="journal article" date="2012" name="J. Bacteriol.">
        <title>Genome sequence of the haloalkaliphilic methanotrophic bacterium Methylomicrobium alcaliphilum 20Z.</title>
        <authorList>
            <person name="Vuilleumier S."/>
            <person name="Khmelenina V.N."/>
            <person name="Bringel F."/>
            <person name="Reshetnikov A.S."/>
            <person name="Lajus A."/>
            <person name="Mangenot S."/>
            <person name="Rouy Z."/>
            <person name="Op den Camp H.J."/>
            <person name="Jetten M.S."/>
            <person name="Dispirito A.A."/>
            <person name="Dunfield P."/>
            <person name="Klotz M.G."/>
            <person name="Semrau J.D."/>
            <person name="Stein L.Y."/>
            <person name="Barbe V."/>
            <person name="Medigue C."/>
            <person name="Trotsenko Y.A."/>
            <person name="Kalyuzhnaya M.G."/>
        </authorList>
    </citation>
    <scope>NUCLEOTIDE SEQUENCE [LARGE SCALE GENOMIC DNA]</scope>
    <source>
        <strain evidence="3">DSM 19304 / NCIMB 14124 / VKM B-2133 / 20Z</strain>
    </source>
</reference>
<dbReference type="EMBL" id="FO082060">
    <property type="protein sequence ID" value="CCE24263.1"/>
    <property type="molecule type" value="Genomic_DNA"/>
</dbReference>
<evidence type="ECO:0000313" key="3">
    <source>
        <dbReference type="Proteomes" id="UP000008315"/>
    </source>
</evidence>
<dbReference type="AlphaFoldDB" id="G4SXA7"/>
<keyword evidence="1" id="KW-1133">Transmembrane helix</keyword>
<organism evidence="2 3">
    <name type="scientific">Methylotuvimicrobium alcaliphilum (strain DSM 19304 / NCIMB 14124 / VKM B-2133 / 20Z)</name>
    <name type="common">Methylomicrobium alcaliphilum</name>
    <dbReference type="NCBI Taxonomy" id="1091494"/>
    <lineage>
        <taxon>Bacteria</taxon>
        <taxon>Pseudomonadati</taxon>
        <taxon>Pseudomonadota</taxon>
        <taxon>Gammaproteobacteria</taxon>
        <taxon>Methylococcales</taxon>
        <taxon>Methylococcaceae</taxon>
        <taxon>Methylotuvimicrobium</taxon>
    </lineage>
</organism>
<sequence>MNSIKIIAIVLVIAGILGLAYGQFSYTKETQQAKLGPLELTVKDTETVNVPVWAGVAAIVVGGVLLLYAGKKS</sequence>
<feature type="transmembrane region" description="Helical" evidence="1">
    <location>
        <begin position="50"/>
        <end position="69"/>
    </location>
</feature>
<accession>G4SXA7</accession>
<dbReference type="KEGG" id="mah:MEALZ_2588"/>
<dbReference type="RefSeq" id="WP_014149035.1">
    <property type="nucleotide sequence ID" value="NC_016112.1"/>
</dbReference>
<keyword evidence="1" id="KW-0812">Transmembrane</keyword>
<gene>
    <name evidence="2" type="ordered locus">MEALZ_2588</name>
</gene>
<protein>
    <submittedName>
        <fullName evidence="2">Uncharacterized protein</fullName>
    </submittedName>
</protein>